<dbReference type="InterPro" id="IPR037055">
    <property type="entry name" value="MHC_I-like_Ag-recog_sf"/>
</dbReference>
<dbReference type="OrthoDB" id="8936120at2759"/>
<dbReference type="InterPro" id="IPR011162">
    <property type="entry name" value="MHC_I/II-like_Ag-recog"/>
</dbReference>
<accession>A0A553N4K4</accession>
<dbReference type="GO" id="GO:0005615">
    <property type="term" value="C:extracellular space"/>
    <property type="evidence" value="ECO:0007669"/>
    <property type="project" value="TreeGrafter"/>
</dbReference>
<dbReference type="EMBL" id="SRMA01027057">
    <property type="protein sequence ID" value="TRY60364.1"/>
    <property type="molecule type" value="Genomic_DNA"/>
</dbReference>
<keyword evidence="4" id="KW-1185">Reference proteome</keyword>
<dbReference type="GO" id="GO:0006955">
    <property type="term" value="P:immune response"/>
    <property type="evidence" value="ECO:0007669"/>
    <property type="project" value="TreeGrafter"/>
</dbReference>
<evidence type="ECO:0008006" key="5">
    <source>
        <dbReference type="Google" id="ProtNLM"/>
    </source>
</evidence>
<sequence length="326" mass="37969">MKVLIFFIYMLFDYSEISEAPTFMTTYTAIRGDRPTEIPELSAVASLDGQPIAYYDSKTKRLVLNRVWEKLFATLQHDVINKDVQEVYENNMLDLLEHAEFSYVSSCNGKDFISLDVRKGEYVTSVPEAKATVDRWNNNKKQLEILKHYHEYACYYWLWKYADNVKQKERLTVSLLQKNPDAAVDCHVTDGTLQRTVTLKVPQADWKNGNYRCVVNTFQEILTEVKVKSNSKLIFHIQPPFNQLFNYSRKYTRPDKSRSFETTEKPLITAAALRSRGITRKKWKNSQNSQKRGKVRAVRQQTVKLQLLLFTTQTASGVRDSCQFQN</sequence>
<dbReference type="PANTHER" id="PTHR16675:SF237">
    <property type="entry name" value="MHC CLASS I ANTIGEN TRANSCRIPT VARIANT 1-RELATED"/>
    <property type="match status" value="1"/>
</dbReference>
<dbReference type="Gene3D" id="3.30.500.10">
    <property type="entry name" value="MHC class I-like antigen recognition-like"/>
    <property type="match status" value="2"/>
</dbReference>
<evidence type="ECO:0000313" key="3">
    <source>
        <dbReference type="EMBL" id="TRY60364.1"/>
    </source>
</evidence>
<evidence type="ECO:0000313" key="4">
    <source>
        <dbReference type="Proteomes" id="UP000316079"/>
    </source>
</evidence>
<proteinExistence type="predicted"/>
<feature type="signal peptide" evidence="2">
    <location>
        <begin position="1"/>
        <end position="20"/>
    </location>
</feature>
<feature type="chain" id="PRO_5021825133" description="Ig-like domain-containing protein" evidence="2">
    <location>
        <begin position="21"/>
        <end position="326"/>
    </location>
</feature>
<dbReference type="InterPro" id="IPR050208">
    <property type="entry name" value="MHC_class-I_related"/>
</dbReference>
<dbReference type="AlphaFoldDB" id="A0A553N4K4"/>
<dbReference type="Proteomes" id="UP000316079">
    <property type="component" value="Unassembled WGS sequence"/>
</dbReference>
<protein>
    <recommendedName>
        <fullName evidence="5">Ig-like domain-containing protein</fullName>
    </recommendedName>
</protein>
<evidence type="ECO:0000256" key="1">
    <source>
        <dbReference type="ARBA" id="ARBA00023180"/>
    </source>
</evidence>
<organism evidence="3 4">
    <name type="scientific">Danionella cerebrum</name>
    <dbReference type="NCBI Taxonomy" id="2873325"/>
    <lineage>
        <taxon>Eukaryota</taxon>
        <taxon>Metazoa</taxon>
        <taxon>Chordata</taxon>
        <taxon>Craniata</taxon>
        <taxon>Vertebrata</taxon>
        <taxon>Euteleostomi</taxon>
        <taxon>Actinopterygii</taxon>
        <taxon>Neopterygii</taxon>
        <taxon>Teleostei</taxon>
        <taxon>Ostariophysi</taxon>
        <taxon>Cypriniformes</taxon>
        <taxon>Danionidae</taxon>
        <taxon>Danioninae</taxon>
        <taxon>Danionella</taxon>
    </lineage>
</organism>
<evidence type="ECO:0000256" key="2">
    <source>
        <dbReference type="SAM" id="SignalP"/>
    </source>
</evidence>
<gene>
    <name evidence="3" type="ORF">DNTS_025777</name>
</gene>
<dbReference type="STRING" id="623744.A0A553N4K4"/>
<keyword evidence="1" id="KW-0325">Glycoprotein</keyword>
<comment type="caution">
    <text evidence="3">The sequence shown here is derived from an EMBL/GenBank/DDBJ whole genome shotgun (WGS) entry which is preliminary data.</text>
</comment>
<keyword evidence="2" id="KW-0732">Signal</keyword>
<name>A0A553N4K4_9TELE</name>
<reference evidence="3 4" key="1">
    <citation type="journal article" date="2019" name="Sci. Data">
        <title>Hybrid genome assembly and annotation of Danionella translucida.</title>
        <authorList>
            <person name="Kadobianskyi M."/>
            <person name="Schulze L."/>
            <person name="Schuelke M."/>
            <person name="Judkewitz B."/>
        </authorList>
    </citation>
    <scope>NUCLEOTIDE SEQUENCE [LARGE SCALE GENOMIC DNA]</scope>
    <source>
        <strain evidence="3 4">Bolton</strain>
    </source>
</reference>
<dbReference type="GO" id="GO:0009897">
    <property type="term" value="C:external side of plasma membrane"/>
    <property type="evidence" value="ECO:0007669"/>
    <property type="project" value="TreeGrafter"/>
</dbReference>
<dbReference type="SUPFAM" id="SSF54452">
    <property type="entry name" value="MHC antigen-recognition domain"/>
    <property type="match status" value="1"/>
</dbReference>
<dbReference type="PANTHER" id="PTHR16675">
    <property type="entry name" value="MHC CLASS I-RELATED"/>
    <property type="match status" value="1"/>
</dbReference>